<dbReference type="InterPro" id="IPR003721">
    <property type="entry name" value="Pantoate_ligase"/>
</dbReference>
<dbReference type="InterPro" id="IPR042176">
    <property type="entry name" value="Pantoate_ligase_C"/>
</dbReference>
<dbReference type="GO" id="GO:0004592">
    <property type="term" value="F:pantoate-beta-alanine ligase activity"/>
    <property type="evidence" value="ECO:0007669"/>
    <property type="project" value="UniProtKB-EC"/>
</dbReference>
<dbReference type="PANTHER" id="PTHR21299:SF1">
    <property type="entry name" value="PANTOATE--BETA-ALANINE LIGASE"/>
    <property type="match status" value="1"/>
</dbReference>
<dbReference type="GO" id="GO:0005829">
    <property type="term" value="C:cytosol"/>
    <property type="evidence" value="ECO:0007669"/>
    <property type="project" value="TreeGrafter"/>
</dbReference>
<evidence type="ECO:0000256" key="3">
    <source>
        <dbReference type="ARBA" id="ARBA00012219"/>
    </source>
</evidence>
<evidence type="ECO:0000313" key="10">
    <source>
        <dbReference type="Proteomes" id="UP000312032"/>
    </source>
</evidence>
<comment type="catalytic activity">
    <reaction evidence="8">
        <text>(R)-pantoate + beta-alanine + ATP = (R)-pantothenate + AMP + diphosphate + H(+)</text>
        <dbReference type="Rhea" id="RHEA:10912"/>
        <dbReference type="ChEBI" id="CHEBI:15378"/>
        <dbReference type="ChEBI" id="CHEBI:15980"/>
        <dbReference type="ChEBI" id="CHEBI:29032"/>
        <dbReference type="ChEBI" id="CHEBI:30616"/>
        <dbReference type="ChEBI" id="CHEBI:33019"/>
        <dbReference type="ChEBI" id="CHEBI:57966"/>
        <dbReference type="ChEBI" id="CHEBI:456215"/>
        <dbReference type="EC" id="6.3.2.1"/>
    </reaction>
</comment>
<protein>
    <recommendedName>
        <fullName evidence="3">pantoate--beta-alanine ligase (AMP-forming)</fullName>
        <ecNumber evidence="3">6.3.2.1</ecNumber>
    </recommendedName>
</protein>
<dbReference type="Pfam" id="PF02569">
    <property type="entry name" value="Pantoate_ligase"/>
    <property type="match status" value="1"/>
</dbReference>
<comment type="pathway">
    <text evidence="1">Cofactor biosynthesis; (R)-pantothenate biosynthesis; (R)-pantothenate from (R)-pantoate and beta-alanine: step 1/1.</text>
</comment>
<dbReference type="SUPFAM" id="SSF52374">
    <property type="entry name" value="Nucleotidylyl transferase"/>
    <property type="match status" value="1"/>
</dbReference>
<dbReference type="GO" id="GO:0015940">
    <property type="term" value="P:pantothenate biosynthetic process"/>
    <property type="evidence" value="ECO:0007669"/>
    <property type="project" value="UniProtKB-UniPathway"/>
</dbReference>
<keyword evidence="7" id="KW-0067">ATP-binding</keyword>
<evidence type="ECO:0000256" key="5">
    <source>
        <dbReference type="ARBA" id="ARBA00022655"/>
    </source>
</evidence>
<dbReference type="AlphaFoldDB" id="A0A5C4U209"/>
<gene>
    <name evidence="9" type="ORF">FHE74_08410</name>
</gene>
<evidence type="ECO:0000313" key="9">
    <source>
        <dbReference type="EMBL" id="TNL96043.1"/>
    </source>
</evidence>
<evidence type="ECO:0000256" key="4">
    <source>
        <dbReference type="ARBA" id="ARBA00022598"/>
    </source>
</evidence>
<dbReference type="EMBL" id="VDHJ01000011">
    <property type="protein sequence ID" value="TNL96043.1"/>
    <property type="molecule type" value="Genomic_DNA"/>
</dbReference>
<evidence type="ECO:0000256" key="1">
    <source>
        <dbReference type="ARBA" id="ARBA00004990"/>
    </source>
</evidence>
<dbReference type="EC" id="6.3.2.1" evidence="3"/>
<dbReference type="UniPathway" id="UPA00028">
    <property type="reaction ID" value="UER00005"/>
</dbReference>
<dbReference type="PANTHER" id="PTHR21299">
    <property type="entry name" value="CYTIDYLATE KINASE/PANTOATE-BETA-ALANINE LIGASE"/>
    <property type="match status" value="1"/>
</dbReference>
<dbReference type="OrthoDB" id="9773087at2"/>
<dbReference type="Proteomes" id="UP000312032">
    <property type="component" value="Unassembled WGS sequence"/>
</dbReference>
<evidence type="ECO:0000256" key="6">
    <source>
        <dbReference type="ARBA" id="ARBA00022741"/>
    </source>
</evidence>
<dbReference type="GO" id="GO:0005524">
    <property type="term" value="F:ATP binding"/>
    <property type="evidence" value="ECO:0007669"/>
    <property type="project" value="UniProtKB-KW"/>
</dbReference>
<evidence type="ECO:0000256" key="8">
    <source>
        <dbReference type="ARBA" id="ARBA00048258"/>
    </source>
</evidence>
<keyword evidence="5" id="KW-0566">Pantothenate biosynthesis</keyword>
<reference evidence="9 10" key="1">
    <citation type="submission" date="2019-06" db="EMBL/GenBank/DDBJ databases">
        <authorList>
            <person name="Li J."/>
        </authorList>
    </citation>
    <scope>NUCLEOTIDE SEQUENCE [LARGE SCALE GENOMIC DNA]</scope>
    <source>
        <strain evidence="9 10">LMG 28165</strain>
    </source>
</reference>
<sequence>MTMTSGEAVTVADLERIRMVGSALRKTGRPVILVPLGSDVHAGHIALIRAARSVPRACVVVAYSGDADDPIFAREKVDVVWHVQDSDLWPSGRRVRLAAQTAFEDVDDELTRIIALIGALGPSEVVVGEKDWELAWAVQRAVRDLHLPTAVKSVPTVRMPNGLAISLRNTQVAEDCREQASALSAALVAGAHVAEQGREAVVRVARDVLAAAGIEPEYLELTARDMGPAPETGDGRLLVAAEIGGVRLIDNVGVPIGIGFRNLDGEA</sequence>
<organism evidence="9 10">
    <name type="scientific">Corynebacterium tapiri</name>
    <dbReference type="NCBI Taxonomy" id="1448266"/>
    <lineage>
        <taxon>Bacteria</taxon>
        <taxon>Bacillati</taxon>
        <taxon>Actinomycetota</taxon>
        <taxon>Actinomycetes</taxon>
        <taxon>Mycobacteriales</taxon>
        <taxon>Corynebacteriaceae</taxon>
        <taxon>Corynebacterium</taxon>
    </lineage>
</organism>
<proteinExistence type="inferred from homology"/>
<evidence type="ECO:0000256" key="7">
    <source>
        <dbReference type="ARBA" id="ARBA00022840"/>
    </source>
</evidence>
<keyword evidence="4 9" id="KW-0436">Ligase</keyword>
<dbReference type="Gene3D" id="3.30.1300.10">
    <property type="entry name" value="Pantoate-beta-alanine ligase, C-terminal domain"/>
    <property type="match status" value="1"/>
</dbReference>
<dbReference type="Gene3D" id="3.40.50.620">
    <property type="entry name" value="HUPs"/>
    <property type="match status" value="2"/>
</dbReference>
<comment type="similarity">
    <text evidence="2">Belongs to the pantothenate synthetase family.</text>
</comment>
<comment type="caution">
    <text evidence="9">The sequence shown here is derived from an EMBL/GenBank/DDBJ whole genome shotgun (WGS) entry which is preliminary data.</text>
</comment>
<dbReference type="InterPro" id="IPR014729">
    <property type="entry name" value="Rossmann-like_a/b/a_fold"/>
</dbReference>
<keyword evidence="6" id="KW-0547">Nucleotide-binding</keyword>
<accession>A0A5C4U209</accession>
<name>A0A5C4U209_9CORY</name>
<evidence type="ECO:0000256" key="2">
    <source>
        <dbReference type="ARBA" id="ARBA00009256"/>
    </source>
</evidence>
<keyword evidence="10" id="KW-1185">Reference proteome</keyword>
<dbReference type="RefSeq" id="WP_139466066.1">
    <property type="nucleotide sequence ID" value="NZ_VDHJ01000011.1"/>
</dbReference>